<name>A0A645CSN6_9ZZZZ</name>
<comment type="caution">
    <text evidence="2">The sequence shown here is derived from an EMBL/GenBank/DDBJ whole genome shotgun (WGS) entry which is preliminary data.</text>
</comment>
<evidence type="ECO:0000313" key="2">
    <source>
        <dbReference type="EMBL" id="MPM79937.1"/>
    </source>
</evidence>
<proteinExistence type="predicted"/>
<accession>A0A645CSN6</accession>
<dbReference type="AlphaFoldDB" id="A0A645CSN6"/>
<reference evidence="2" key="1">
    <citation type="submission" date="2019-08" db="EMBL/GenBank/DDBJ databases">
        <authorList>
            <person name="Kucharzyk K."/>
            <person name="Murdoch R.W."/>
            <person name="Higgins S."/>
            <person name="Loffler F."/>
        </authorList>
    </citation>
    <scope>NUCLEOTIDE SEQUENCE</scope>
</reference>
<sequence>MYLFNCRNTDSAFTSELLRSLPREVVDADSVMSIFKQGLCDRTYTHKDKGKGTVIAQCGYSVLVEYEKDKLQLLTIPQLFEQRDTSVTYEATPKSKPKKSQERTEKKEKGFSAQEKESLLSKVTAGRTLIHNKFGKGVITKTDGSYVTIRFDGTAGEKKFDLVMAVQNGLIEI</sequence>
<gene>
    <name evidence="2" type="ORF">SDC9_126980</name>
</gene>
<evidence type="ECO:0000256" key="1">
    <source>
        <dbReference type="SAM" id="MobiDB-lite"/>
    </source>
</evidence>
<feature type="compositionally biased region" description="Basic and acidic residues" evidence="1">
    <location>
        <begin position="99"/>
        <end position="113"/>
    </location>
</feature>
<protein>
    <submittedName>
        <fullName evidence="2">Uncharacterized protein</fullName>
    </submittedName>
</protein>
<organism evidence="2">
    <name type="scientific">bioreactor metagenome</name>
    <dbReference type="NCBI Taxonomy" id="1076179"/>
    <lineage>
        <taxon>unclassified sequences</taxon>
        <taxon>metagenomes</taxon>
        <taxon>ecological metagenomes</taxon>
    </lineage>
</organism>
<feature type="region of interest" description="Disordered" evidence="1">
    <location>
        <begin position="87"/>
        <end position="113"/>
    </location>
</feature>
<dbReference type="EMBL" id="VSSQ01029705">
    <property type="protein sequence ID" value="MPM79937.1"/>
    <property type="molecule type" value="Genomic_DNA"/>
</dbReference>